<reference evidence="3" key="2">
    <citation type="submission" date="2012-08" db="EMBL/GenBank/DDBJ databases">
        <title>Genome sequence of Kazachstania naganishii.</title>
        <authorList>
            <person name="Gordon J.L."/>
            <person name="Armisen D."/>
            <person name="Proux-Wera E."/>
            <person name="OhEigeartaigh S.S."/>
            <person name="Byrne K.P."/>
            <person name="Wolfe K.H."/>
        </authorList>
    </citation>
    <scope>NUCLEOTIDE SEQUENCE [LARGE SCALE GENOMIC DNA]</scope>
    <source>
        <strain evidence="3">ATCC MYA-139 / BCRC 22969 / CBS 8797 / CCRC 22969 / KCTC 17520 / NBRC 10181 / NCYC 3082</strain>
    </source>
</reference>
<organism evidence="2 3">
    <name type="scientific">Huiozyma naganishii (strain ATCC MYA-139 / BCRC 22969 / CBS 8797 / KCTC 17520 / NBRC 10181 / NCYC 3082 / Yp74L-3)</name>
    <name type="common">Yeast</name>
    <name type="synonym">Kazachstania naganishii</name>
    <dbReference type="NCBI Taxonomy" id="1071383"/>
    <lineage>
        <taxon>Eukaryota</taxon>
        <taxon>Fungi</taxon>
        <taxon>Dikarya</taxon>
        <taxon>Ascomycota</taxon>
        <taxon>Saccharomycotina</taxon>
        <taxon>Saccharomycetes</taxon>
        <taxon>Saccharomycetales</taxon>
        <taxon>Saccharomycetaceae</taxon>
        <taxon>Huiozyma</taxon>
    </lineage>
</organism>
<dbReference type="InterPro" id="IPR015942">
    <property type="entry name" value="Asp/Glu/hydantoin_racemase"/>
</dbReference>
<sequence length="251" mass="27360">MSQIHILVVNPNSSESMTHEVEQNIRALFKKELNSKSLALTFATGPASAPLQIDGKESSLRSAEACLPMLTDAGSVYFYNKYDGVLVACFSDHPLVAELLSVIKSTTSKTVVMGLLDTSIHYCNMINSKPFSIITSNKEWVPILNESVESKYLTSSVINQSLWKGTISSDIQVLDLHLPENFAKIVDVIRKENIERLKSKIIILGCAGFSGLQTSLSKEFPGAGIVFVDSVAIGVRVVMMIADFNKSVSSP</sequence>
<dbReference type="InterPro" id="IPR052186">
    <property type="entry name" value="Hydantoin_racemase-like"/>
</dbReference>
<dbReference type="KEGG" id="kng:KNAG_0D03100"/>
<evidence type="ECO:0008006" key="4">
    <source>
        <dbReference type="Google" id="ProtNLM"/>
    </source>
</evidence>
<protein>
    <recommendedName>
        <fullName evidence="4">Protein DCG1</fullName>
    </recommendedName>
</protein>
<gene>
    <name evidence="2" type="primary">KNAG0D03100</name>
    <name evidence="2" type="ordered locus">KNAG_0D03100</name>
</gene>
<dbReference type="EMBL" id="HE978317">
    <property type="protein sequence ID" value="CCK70058.1"/>
    <property type="molecule type" value="Genomic_DNA"/>
</dbReference>
<dbReference type="PANTHER" id="PTHR28047:SF5">
    <property type="entry name" value="PROTEIN DCG1"/>
    <property type="match status" value="1"/>
</dbReference>
<comment type="similarity">
    <text evidence="1">Belongs to the HyuE racemase family.</text>
</comment>
<dbReference type="AlphaFoldDB" id="J7RKN3"/>
<dbReference type="RefSeq" id="XP_022464304.1">
    <property type="nucleotide sequence ID" value="XM_022607738.1"/>
</dbReference>
<proteinExistence type="inferred from homology"/>
<dbReference type="GeneID" id="34525747"/>
<dbReference type="Pfam" id="PF01177">
    <property type="entry name" value="Asp_Glu_race"/>
    <property type="match status" value="1"/>
</dbReference>
<dbReference type="OrthoDB" id="412018at2759"/>
<name>J7RKN3_HUIN7</name>
<dbReference type="STRING" id="1071383.J7RKN3"/>
<dbReference type="Proteomes" id="UP000006310">
    <property type="component" value="Chromosome 4"/>
</dbReference>
<dbReference type="GO" id="GO:0047661">
    <property type="term" value="F:amino-acid racemase activity"/>
    <property type="evidence" value="ECO:0007669"/>
    <property type="project" value="InterPro"/>
</dbReference>
<keyword evidence="3" id="KW-1185">Reference proteome</keyword>
<evidence type="ECO:0000313" key="2">
    <source>
        <dbReference type="EMBL" id="CCK70058.1"/>
    </source>
</evidence>
<dbReference type="OMA" id="ITSNKEW"/>
<dbReference type="PANTHER" id="PTHR28047">
    <property type="entry name" value="PROTEIN DCG1"/>
    <property type="match status" value="1"/>
</dbReference>
<accession>J7RKN3</accession>
<reference evidence="2 3" key="1">
    <citation type="journal article" date="2011" name="Proc. Natl. Acad. Sci. U.S.A.">
        <title>Evolutionary erosion of yeast sex chromosomes by mating-type switching accidents.</title>
        <authorList>
            <person name="Gordon J.L."/>
            <person name="Armisen D."/>
            <person name="Proux-Wera E."/>
            <person name="Oheigeartaigh S.S."/>
            <person name="Byrne K.P."/>
            <person name="Wolfe K.H."/>
        </authorList>
    </citation>
    <scope>NUCLEOTIDE SEQUENCE [LARGE SCALE GENOMIC DNA]</scope>
    <source>
        <strain evidence="3">ATCC MYA-139 / BCRC 22969 / CBS 8797 / CCRC 22969 / KCTC 17520 / NBRC 10181 / NCYC 3082</strain>
    </source>
</reference>
<dbReference type="Gene3D" id="3.40.50.12500">
    <property type="match status" value="1"/>
</dbReference>
<dbReference type="eggNOG" id="ENOG502RZ0H">
    <property type="taxonomic scope" value="Eukaryota"/>
</dbReference>
<evidence type="ECO:0000313" key="3">
    <source>
        <dbReference type="Proteomes" id="UP000006310"/>
    </source>
</evidence>
<dbReference type="HOGENOM" id="CLU_053002_1_0_1"/>
<evidence type="ECO:0000256" key="1">
    <source>
        <dbReference type="ARBA" id="ARBA00038414"/>
    </source>
</evidence>
<dbReference type="InterPro" id="IPR053714">
    <property type="entry name" value="Iso_Racemase_Enz_sf"/>
</dbReference>